<reference evidence="1" key="2">
    <citation type="journal article" date="2015" name="Fish Shellfish Immunol.">
        <title>Early steps in the European eel (Anguilla anguilla)-Vibrio vulnificus interaction in the gills: Role of the RtxA13 toxin.</title>
        <authorList>
            <person name="Callol A."/>
            <person name="Pajuelo D."/>
            <person name="Ebbesson L."/>
            <person name="Teles M."/>
            <person name="MacKenzie S."/>
            <person name="Amaro C."/>
        </authorList>
    </citation>
    <scope>NUCLEOTIDE SEQUENCE</scope>
</reference>
<protein>
    <submittedName>
        <fullName evidence="1">Uncharacterized protein</fullName>
    </submittedName>
</protein>
<reference evidence="1" key="1">
    <citation type="submission" date="2014-11" db="EMBL/GenBank/DDBJ databases">
        <authorList>
            <person name="Amaro Gonzalez C."/>
        </authorList>
    </citation>
    <scope>NUCLEOTIDE SEQUENCE</scope>
</reference>
<proteinExistence type="predicted"/>
<organism evidence="1">
    <name type="scientific">Anguilla anguilla</name>
    <name type="common">European freshwater eel</name>
    <name type="synonym">Muraena anguilla</name>
    <dbReference type="NCBI Taxonomy" id="7936"/>
    <lineage>
        <taxon>Eukaryota</taxon>
        <taxon>Metazoa</taxon>
        <taxon>Chordata</taxon>
        <taxon>Craniata</taxon>
        <taxon>Vertebrata</taxon>
        <taxon>Euteleostomi</taxon>
        <taxon>Actinopterygii</taxon>
        <taxon>Neopterygii</taxon>
        <taxon>Teleostei</taxon>
        <taxon>Anguilliformes</taxon>
        <taxon>Anguillidae</taxon>
        <taxon>Anguilla</taxon>
    </lineage>
</organism>
<sequence>MLSNAENLLVFVFYGFTALQVEQEQACHIDCFSESRVV</sequence>
<dbReference type="EMBL" id="GBXM01003246">
    <property type="protein sequence ID" value="JAI05332.1"/>
    <property type="molecule type" value="Transcribed_RNA"/>
</dbReference>
<name>A0A0E9XSE7_ANGAN</name>
<dbReference type="AlphaFoldDB" id="A0A0E9XSE7"/>
<evidence type="ECO:0000313" key="1">
    <source>
        <dbReference type="EMBL" id="JAI05332.1"/>
    </source>
</evidence>
<accession>A0A0E9XSE7</accession>